<reference evidence="5" key="1">
    <citation type="journal article" date="2015" name="Nat. Genet.">
        <title>The genome and transcriptome of the zoonotic hookworm Ancylostoma ceylanicum identify infection-specific gene families.</title>
        <authorList>
            <person name="Schwarz E.M."/>
            <person name="Hu Y."/>
            <person name="Antoshechkin I."/>
            <person name="Miller M.M."/>
            <person name="Sternberg P.W."/>
            <person name="Aroian R.V."/>
        </authorList>
    </citation>
    <scope>NUCLEOTIDE SEQUENCE</scope>
    <source>
        <strain evidence="5">HY135</strain>
    </source>
</reference>
<evidence type="ECO:0000313" key="4">
    <source>
        <dbReference type="EMBL" id="EYB99966.1"/>
    </source>
</evidence>
<comment type="function">
    <text evidence="3">Allosteric enzyme that catalyzes the rate-limiting step in glycogen catabolism, the phosphorolytic cleavage of glycogen to produce glucose-1-phosphate, and plays a central role in maintaining cellular and organismal glucose homeostasis.</text>
</comment>
<keyword evidence="5" id="KW-1185">Reference proteome</keyword>
<keyword evidence="3" id="KW-0808">Transferase</keyword>
<dbReference type="GO" id="GO:0008184">
    <property type="term" value="F:glycogen phosphorylase activity"/>
    <property type="evidence" value="ECO:0007669"/>
    <property type="project" value="InterPro"/>
</dbReference>
<dbReference type="OrthoDB" id="5844732at2759"/>
<dbReference type="GO" id="GO:0005737">
    <property type="term" value="C:cytoplasm"/>
    <property type="evidence" value="ECO:0007669"/>
    <property type="project" value="TreeGrafter"/>
</dbReference>
<keyword evidence="3" id="KW-0663">Pyridoxal phosphate</keyword>
<dbReference type="FunFam" id="3.40.50.2000:FF:000197">
    <property type="entry name" value="Alpha-1,4 glucan phosphorylase"/>
    <property type="match status" value="1"/>
</dbReference>
<gene>
    <name evidence="4" type="primary">Acey_s0119.g876</name>
    <name evidence="4" type="ORF">Y032_0119g876</name>
</gene>
<dbReference type="InterPro" id="IPR000811">
    <property type="entry name" value="Glyco_trans_35"/>
</dbReference>
<dbReference type="GO" id="GO:0030170">
    <property type="term" value="F:pyridoxal phosphate binding"/>
    <property type="evidence" value="ECO:0007669"/>
    <property type="project" value="TreeGrafter"/>
</dbReference>
<keyword evidence="3" id="KW-0328">Glycosyltransferase</keyword>
<dbReference type="PANTHER" id="PTHR11468">
    <property type="entry name" value="GLYCOGEN PHOSPHORYLASE"/>
    <property type="match status" value="1"/>
</dbReference>
<dbReference type="Proteomes" id="UP000024635">
    <property type="component" value="Unassembled WGS sequence"/>
</dbReference>
<protein>
    <recommendedName>
        <fullName evidence="3">Alpha-1,4 glucan phosphorylase</fullName>
        <ecNumber evidence="3">2.4.1.1</ecNumber>
    </recommendedName>
</protein>
<comment type="caution">
    <text evidence="4">The sequence shown here is derived from an EMBL/GenBank/DDBJ whole genome shotgun (WGS) entry which is preliminary data.</text>
</comment>
<comment type="similarity">
    <text evidence="1 3">Belongs to the glycogen phosphorylase family.</text>
</comment>
<dbReference type="STRING" id="53326.A0A016TBD2"/>
<dbReference type="Pfam" id="PF00343">
    <property type="entry name" value="Phosphorylase"/>
    <property type="match status" value="1"/>
</dbReference>
<dbReference type="Gene3D" id="3.40.50.2000">
    <property type="entry name" value="Glycogen Phosphorylase B"/>
    <property type="match status" value="1"/>
</dbReference>
<dbReference type="GO" id="GO:0005980">
    <property type="term" value="P:glycogen catabolic process"/>
    <property type="evidence" value="ECO:0007669"/>
    <property type="project" value="TreeGrafter"/>
</dbReference>
<accession>A0A016TBD2</accession>
<evidence type="ECO:0000256" key="3">
    <source>
        <dbReference type="RuleBase" id="RU000587"/>
    </source>
</evidence>
<dbReference type="EMBL" id="JARK01001455">
    <property type="protein sequence ID" value="EYB99966.1"/>
    <property type="molecule type" value="Genomic_DNA"/>
</dbReference>
<comment type="cofactor">
    <cofactor evidence="3">
        <name>pyridoxal 5'-phosphate</name>
        <dbReference type="ChEBI" id="CHEBI:597326"/>
    </cofactor>
</comment>
<evidence type="ECO:0000256" key="1">
    <source>
        <dbReference type="ARBA" id="ARBA00006047"/>
    </source>
</evidence>
<keyword evidence="3" id="KW-0119">Carbohydrate metabolism</keyword>
<proteinExistence type="inferred from homology"/>
<comment type="catalytic activity">
    <reaction evidence="3">
        <text>[(1-&gt;4)-alpha-D-glucosyl](n) + phosphate = [(1-&gt;4)-alpha-D-glucosyl](n-1) + alpha-D-glucose 1-phosphate</text>
        <dbReference type="Rhea" id="RHEA:41732"/>
        <dbReference type="Rhea" id="RHEA-COMP:9584"/>
        <dbReference type="Rhea" id="RHEA-COMP:9586"/>
        <dbReference type="ChEBI" id="CHEBI:15444"/>
        <dbReference type="ChEBI" id="CHEBI:43474"/>
        <dbReference type="ChEBI" id="CHEBI:58601"/>
        <dbReference type="EC" id="2.4.1.1"/>
    </reaction>
</comment>
<evidence type="ECO:0000313" key="5">
    <source>
        <dbReference type="Proteomes" id="UP000024635"/>
    </source>
</evidence>
<evidence type="ECO:0000256" key="2">
    <source>
        <dbReference type="ARBA" id="ARBA00022553"/>
    </source>
</evidence>
<dbReference type="EC" id="2.4.1.1" evidence="3"/>
<name>A0A016TBD2_9BILA</name>
<dbReference type="PANTHER" id="PTHR11468:SF13">
    <property type="entry name" value="GLYCOGEN PHOSPHORYLASE"/>
    <property type="match status" value="1"/>
</dbReference>
<sequence length="100" mass="11642">MFTPEQPDQLRDLTNMLRHHDRFLVCADFDAYVACQDKVAQTYRDQQKWCRMALMNIASTGKFSTDRTIMEYAREIWGIEHGETALPAPYENVDGVENPQ</sequence>
<dbReference type="SUPFAM" id="SSF53756">
    <property type="entry name" value="UDP-Glycosyltransferase/glycogen phosphorylase"/>
    <property type="match status" value="1"/>
</dbReference>
<dbReference type="AlphaFoldDB" id="A0A016TBD2"/>
<organism evidence="4 5">
    <name type="scientific">Ancylostoma ceylanicum</name>
    <dbReference type="NCBI Taxonomy" id="53326"/>
    <lineage>
        <taxon>Eukaryota</taxon>
        <taxon>Metazoa</taxon>
        <taxon>Ecdysozoa</taxon>
        <taxon>Nematoda</taxon>
        <taxon>Chromadorea</taxon>
        <taxon>Rhabditida</taxon>
        <taxon>Rhabditina</taxon>
        <taxon>Rhabditomorpha</taxon>
        <taxon>Strongyloidea</taxon>
        <taxon>Ancylostomatidae</taxon>
        <taxon>Ancylostomatinae</taxon>
        <taxon>Ancylostoma</taxon>
    </lineage>
</organism>
<keyword evidence="2" id="KW-0597">Phosphoprotein</keyword>